<dbReference type="InterPro" id="IPR006860">
    <property type="entry name" value="FecR"/>
</dbReference>
<evidence type="ECO:0000313" key="3">
    <source>
        <dbReference type="EMBL" id="PIZ15810.1"/>
    </source>
</evidence>
<dbReference type="PANTHER" id="PTHR38731">
    <property type="entry name" value="LIPL45-RELATED LIPOPROTEIN-RELATED"/>
    <property type="match status" value="1"/>
</dbReference>
<dbReference type="Proteomes" id="UP000229307">
    <property type="component" value="Unassembled WGS sequence"/>
</dbReference>
<reference evidence="4" key="1">
    <citation type="submission" date="2017-09" db="EMBL/GenBank/DDBJ databases">
        <title>Depth-based differentiation of microbial function through sediment-hosted aquifers and enrichment of novel symbionts in the deep terrestrial subsurface.</title>
        <authorList>
            <person name="Probst A.J."/>
            <person name="Ladd B."/>
            <person name="Jarett J.K."/>
            <person name="Geller-Mcgrath D.E."/>
            <person name="Sieber C.M.K."/>
            <person name="Emerson J.B."/>
            <person name="Anantharaman K."/>
            <person name="Thomas B.C."/>
            <person name="Malmstrom R."/>
            <person name="Stieglmeier M."/>
            <person name="Klingl A."/>
            <person name="Woyke T."/>
            <person name="Ryan C.M."/>
            <person name="Banfield J.F."/>
        </authorList>
    </citation>
    <scope>NUCLEOTIDE SEQUENCE [LARGE SCALE GENOMIC DNA]</scope>
</reference>
<comment type="caution">
    <text evidence="3">The sequence shown here is derived from an EMBL/GenBank/DDBJ whole genome shotgun (WGS) entry which is preliminary data.</text>
</comment>
<evidence type="ECO:0000259" key="2">
    <source>
        <dbReference type="Pfam" id="PF04773"/>
    </source>
</evidence>
<dbReference type="InterPro" id="IPR021455">
    <property type="entry name" value="DUF3106"/>
</dbReference>
<dbReference type="Pfam" id="PF11304">
    <property type="entry name" value="DUF3106"/>
    <property type="match status" value="1"/>
</dbReference>
<dbReference type="Pfam" id="PF04773">
    <property type="entry name" value="FecR"/>
    <property type="match status" value="1"/>
</dbReference>
<proteinExistence type="predicted"/>
<organism evidence="3 4">
    <name type="scientific">Candidatus Desantisbacteria bacterium CG_4_10_14_0_8_um_filter_48_22</name>
    <dbReference type="NCBI Taxonomy" id="1974543"/>
    <lineage>
        <taxon>Bacteria</taxon>
        <taxon>Candidatus Desantisiibacteriota</taxon>
    </lineage>
</organism>
<protein>
    <recommendedName>
        <fullName evidence="2">FecR protein domain-containing protein</fullName>
    </recommendedName>
</protein>
<feature type="coiled-coil region" evidence="1">
    <location>
        <begin position="225"/>
        <end position="285"/>
    </location>
</feature>
<dbReference type="Gene3D" id="2.60.120.1440">
    <property type="match status" value="1"/>
</dbReference>
<gene>
    <name evidence="3" type="ORF">COY52_08760</name>
</gene>
<keyword evidence="1" id="KW-0175">Coiled coil</keyword>
<feature type="domain" description="FecR protein" evidence="2">
    <location>
        <begin position="62"/>
        <end position="164"/>
    </location>
</feature>
<dbReference type="EMBL" id="PFMR01000231">
    <property type="protein sequence ID" value="PIZ15810.1"/>
    <property type="molecule type" value="Genomic_DNA"/>
</dbReference>
<name>A0A2M7S8J5_9BACT</name>
<accession>A0A2M7S8J5</accession>
<evidence type="ECO:0000256" key="1">
    <source>
        <dbReference type="SAM" id="Coils"/>
    </source>
</evidence>
<sequence>MRNTARILSAGIACFLFLAALQPALGSERLTKLIYIEGIVEVQKPGARFAKAELDMQLGKGDVLRTGSGSIAELELDDGSFVKIGEESTIGILALEEVGPGKDRVSLFKLILGEIKATIQKALGRQASFEVQTAACIAGVRGTDFTVTAEGDEAADVEVLEGSVAVEGLGEKGERGALSEVKAGQSTRVEKGKPPMAVQKIEAYRRARWELFAKKKKIFNSAKELEKAKIAADFLRVKYAQAEGESRKALLKQAEGLKKAVVKTALEMEKANKDFIKDKEKLDRETAKAVADWKRLPPEKRAKARMNYEIWKSTAPQPAFARRDRMKEILENWKDTPPQVKAVIIRAHKAWNSLKPELKKAIILKVRQFSQLPPWVKKKIVDNCRRWKGLQPEVKKRMVENYGKWKKLPPEKREDIKDRIEDFKNLPPEKKLRILKLHKMWQKVPPKMRMEWMKKHAGKPPKRS</sequence>
<dbReference type="AlphaFoldDB" id="A0A2M7S8J5"/>
<dbReference type="PANTHER" id="PTHR38731:SF1">
    <property type="entry name" value="FECR PROTEIN DOMAIN-CONTAINING PROTEIN"/>
    <property type="match status" value="1"/>
</dbReference>
<evidence type="ECO:0000313" key="4">
    <source>
        <dbReference type="Proteomes" id="UP000229307"/>
    </source>
</evidence>